<evidence type="ECO:0000313" key="1">
    <source>
        <dbReference type="EMBL" id="VDP45658.1"/>
    </source>
</evidence>
<dbReference type="AlphaFoldDB" id="A0A183P2P4"/>
<sequence>MVLFSHVFLNTQVTNSKLSGKLNRSCSLVQETFKFLAFRLVPGHQFSSKRGEI</sequence>
<organism evidence="1 2">
    <name type="scientific">Schistosoma mattheei</name>
    <dbReference type="NCBI Taxonomy" id="31246"/>
    <lineage>
        <taxon>Eukaryota</taxon>
        <taxon>Metazoa</taxon>
        <taxon>Spiralia</taxon>
        <taxon>Lophotrochozoa</taxon>
        <taxon>Platyhelminthes</taxon>
        <taxon>Trematoda</taxon>
        <taxon>Digenea</taxon>
        <taxon>Strigeidida</taxon>
        <taxon>Schistosomatoidea</taxon>
        <taxon>Schistosomatidae</taxon>
        <taxon>Schistosoma</taxon>
    </lineage>
</organism>
<reference evidence="1 2" key="1">
    <citation type="submission" date="2018-11" db="EMBL/GenBank/DDBJ databases">
        <authorList>
            <consortium name="Pathogen Informatics"/>
        </authorList>
    </citation>
    <scope>NUCLEOTIDE SEQUENCE [LARGE SCALE GENOMIC DNA]</scope>
    <source>
        <strain>Denwood</strain>
        <strain evidence="2">Zambia</strain>
    </source>
</reference>
<dbReference type="Proteomes" id="UP000269396">
    <property type="component" value="Unassembled WGS sequence"/>
</dbReference>
<name>A0A183P2P4_9TREM</name>
<gene>
    <name evidence="1" type="ORF">SMTD_LOCUS8630</name>
</gene>
<protein>
    <submittedName>
        <fullName evidence="1">Uncharacterized protein</fullName>
    </submittedName>
</protein>
<accession>A0A183P2P4</accession>
<evidence type="ECO:0000313" key="2">
    <source>
        <dbReference type="Proteomes" id="UP000269396"/>
    </source>
</evidence>
<dbReference type="EMBL" id="UZAL01029063">
    <property type="protein sequence ID" value="VDP45658.1"/>
    <property type="molecule type" value="Genomic_DNA"/>
</dbReference>
<proteinExistence type="predicted"/>
<keyword evidence="2" id="KW-1185">Reference proteome</keyword>